<evidence type="ECO:0000313" key="4">
    <source>
        <dbReference type="EMBL" id="MBB5985336.1"/>
    </source>
</evidence>
<dbReference type="SMART" id="SM00843">
    <property type="entry name" value="Ftsk_gamma"/>
    <property type="match status" value="1"/>
</dbReference>
<dbReference type="InterPro" id="IPR050206">
    <property type="entry name" value="FtsK/SpoIIIE/SftA"/>
</dbReference>
<dbReference type="EMBL" id="JACHKA010000001">
    <property type="protein sequence ID" value="MBB5985336.1"/>
    <property type="molecule type" value="Genomic_DNA"/>
</dbReference>
<feature type="domain" description="FtsK gamma" evidence="3">
    <location>
        <begin position="153"/>
        <end position="218"/>
    </location>
</feature>
<name>A0ABR6NDK7_9SPHN</name>
<feature type="region of interest" description="Disordered" evidence="2">
    <location>
        <begin position="131"/>
        <end position="158"/>
    </location>
</feature>
<proteinExistence type="predicted"/>
<evidence type="ECO:0000313" key="5">
    <source>
        <dbReference type="Proteomes" id="UP001138540"/>
    </source>
</evidence>
<organism evidence="4 5">
    <name type="scientific">Sphingobium lignivorans</name>
    <dbReference type="NCBI Taxonomy" id="2735886"/>
    <lineage>
        <taxon>Bacteria</taxon>
        <taxon>Pseudomonadati</taxon>
        <taxon>Pseudomonadota</taxon>
        <taxon>Alphaproteobacteria</taxon>
        <taxon>Sphingomonadales</taxon>
        <taxon>Sphingomonadaceae</taxon>
        <taxon>Sphingobium</taxon>
    </lineage>
</organism>
<dbReference type="InterPro" id="IPR046367">
    <property type="entry name" value="GapR-like_DNA-bd"/>
</dbReference>
<protein>
    <submittedName>
        <fullName evidence="4">Uncharacterized protein (UPF0335 family)</fullName>
    </submittedName>
</protein>
<keyword evidence="1" id="KW-0175">Coiled coil</keyword>
<dbReference type="Proteomes" id="UP001138540">
    <property type="component" value="Unassembled WGS sequence"/>
</dbReference>
<keyword evidence="5" id="KW-1185">Reference proteome</keyword>
<gene>
    <name evidence="4" type="ORF">HNP60_001310</name>
</gene>
<evidence type="ECO:0000256" key="2">
    <source>
        <dbReference type="SAM" id="MobiDB-lite"/>
    </source>
</evidence>
<dbReference type="PANTHER" id="PTHR22683">
    <property type="entry name" value="SPORULATION PROTEIN RELATED"/>
    <property type="match status" value="1"/>
</dbReference>
<dbReference type="Pfam" id="PF10073">
    <property type="entry name" value="GapR_DNA-bd"/>
    <property type="match status" value="1"/>
</dbReference>
<dbReference type="InterPro" id="IPR036390">
    <property type="entry name" value="WH_DNA-bd_sf"/>
</dbReference>
<dbReference type="InterPro" id="IPR018541">
    <property type="entry name" value="Ftsk_gamma"/>
</dbReference>
<dbReference type="InterPro" id="IPR036388">
    <property type="entry name" value="WH-like_DNA-bd_sf"/>
</dbReference>
<comment type="caution">
    <text evidence="4">The sequence shown here is derived from an EMBL/GenBank/DDBJ whole genome shotgun (WGS) entry which is preliminary data.</text>
</comment>
<dbReference type="Pfam" id="PF09397">
    <property type="entry name" value="FtsK_gamma"/>
    <property type="match status" value="1"/>
</dbReference>
<dbReference type="PANTHER" id="PTHR22683:SF41">
    <property type="entry name" value="DNA TRANSLOCASE FTSK"/>
    <property type="match status" value="1"/>
</dbReference>
<dbReference type="Gene3D" id="1.10.10.10">
    <property type="entry name" value="Winged helix-like DNA-binding domain superfamily/Winged helix DNA-binding domain"/>
    <property type="match status" value="2"/>
</dbReference>
<evidence type="ECO:0000259" key="3">
    <source>
        <dbReference type="SMART" id="SM00843"/>
    </source>
</evidence>
<dbReference type="SUPFAM" id="SSF46785">
    <property type="entry name" value="Winged helix' DNA-binding domain"/>
    <property type="match status" value="1"/>
</dbReference>
<accession>A0ABR6NDK7</accession>
<evidence type="ECO:0000256" key="1">
    <source>
        <dbReference type="SAM" id="Coils"/>
    </source>
</evidence>
<reference evidence="4 5" key="1">
    <citation type="submission" date="2020-08" db="EMBL/GenBank/DDBJ databases">
        <title>Exploring microbial biodiversity for novel pathways involved in the catabolism of aromatic compounds derived from lignin.</title>
        <authorList>
            <person name="Elkins J."/>
        </authorList>
    </citation>
    <scope>NUCLEOTIDE SEQUENCE [LARGE SCALE GENOMIC DNA]</scope>
    <source>
        <strain evidence="4 5">B1D3A</strain>
    </source>
</reference>
<sequence>MSVTCARCDRSVPGAPDTLPPGWVSQVSTLAKRSFTVCDSCGQNSDRPTARSGDSAADELRLLIERIERLEEEKKGNNADIKDVYAEAKARGYDVKVMREVIKRRAMDGNTLREFEAILDTYMHALNMGVEDAGRPEPEPSVEAPRGEAEPGGEAGEPGFKQAVNLVVESRKASASWLQRQLRIGYNSAARLIERMEAEGIVSAPDHVGRRMVLRGDE</sequence>
<feature type="coiled-coil region" evidence="1">
    <location>
        <begin position="53"/>
        <end position="87"/>
    </location>
</feature>